<organism evidence="1 2">
    <name type="scientific">Aspergillus keveii</name>
    <dbReference type="NCBI Taxonomy" id="714993"/>
    <lineage>
        <taxon>Eukaryota</taxon>
        <taxon>Fungi</taxon>
        <taxon>Dikarya</taxon>
        <taxon>Ascomycota</taxon>
        <taxon>Pezizomycotina</taxon>
        <taxon>Eurotiomycetes</taxon>
        <taxon>Eurotiomycetidae</taxon>
        <taxon>Eurotiales</taxon>
        <taxon>Aspergillaceae</taxon>
        <taxon>Aspergillus</taxon>
        <taxon>Aspergillus subgen. Nidulantes</taxon>
    </lineage>
</organism>
<keyword evidence="2" id="KW-1185">Reference proteome</keyword>
<evidence type="ECO:0000313" key="1">
    <source>
        <dbReference type="EMBL" id="KAL2785398.1"/>
    </source>
</evidence>
<proteinExistence type="predicted"/>
<evidence type="ECO:0000313" key="2">
    <source>
        <dbReference type="Proteomes" id="UP001610563"/>
    </source>
</evidence>
<accession>A0ABR4FQV2</accession>
<protein>
    <submittedName>
        <fullName evidence="1">Uncharacterized protein</fullName>
    </submittedName>
</protein>
<dbReference type="EMBL" id="JBFTWV010000146">
    <property type="protein sequence ID" value="KAL2785398.1"/>
    <property type="molecule type" value="Genomic_DNA"/>
</dbReference>
<dbReference type="Gene3D" id="3.40.630.30">
    <property type="match status" value="1"/>
</dbReference>
<dbReference type="InterPro" id="IPR016181">
    <property type="entry name" value="Acyl_CoA_acyltransferase"/>
</dbReference>
<reference evidence="1 2" key="1">
    <citation type="submission" date="2024-07" db="EMBL/GenBank/DDBJ databases">
        <title>Section-level genome sequencing and comparative genomics of Aspergillus sections Usti and Cavernicolus.</title>
        <authorList>
            <consortium name="Lawrence Berkeley National Laboratory"/>
            <person name="Nybo J.L."/>
            <person name="Vesth T.C."/>
            <person name="Theobald S."/>
            <person name="Frisvad J.C."/>
            <person name="Larsen T.O."/>
            <person name="Kjaerboelling I."/>
            <person name="Rothschild-Mancinelli K."/>
            <person name="Lyhne E.K."/>
            <person name="Kogle M.E."/>
            <person name="Barry K."/>
            <person name="Clum A."/>
            <person name="Na H."/>
            <person name="Ledsgaard L."/>
            <person name="Lin J."/>
            <person name="Lipzen A."/>
            <person name="Kuo A."/>
            <person name="Riley R."/>
            <person name="Mondo S."/>
            <person name="Labutti K."/>
            <person name="Haridas S."/>
            <person name="Pangalinan J."/>
            <person name="Salamov A.A."/>
            <person name="Simmons B.A."/>
            <person name="Magnuson J.K."/>
            <person name="Chen J."/>
            <person name="Drula E."/>
            <person name="Henrissat B."/>
            <person name="Wiebenga A."/>
            <person name="Lubbers R.J."/>
            <person name="Gomes A.C."/>
            <person name="Makela M.R."/>
            <person name="Stajich J."/>
            <person name="Grigoriev I.V."/>
            <person name="Mortensen U.H."/>
            <person name="De Vries R.P."/>
            <person name="Baker S.E."/>
            <person name="Andersen M.R."/>
        </authorList>
    </citation>
    <scope>NUCLEOTIDE SEQUENCE [LARGE SCALE GENOMIC DNA]</scope>
    <source>
        <strain evidence="1 2">CBS 209.92</strain>
    </source>
</reference>
<name>A0ABR4FQV2_9EURO</name>
<comment type="caution">
    <text evidence="1">The sequence shown here is derived from an EMBL/GenBank/DDBJ whole genome shotgun (WGS) entry which is preliminary data.</text>
</comment>
<sequence length="182" mass="20498">MAYDHPSQSLCRLRLEIRDIPWSHPDSEYLRRLQQQEIQTIYGRPDSEPGIPPSSDDITIFLVAYLDSSQTLSTENSFSRNIPIACGGLRALPQETLAPGNVEIKRIARENGWLKIVLETGSLQTAAVKFYCREGYQEIPNFGAYAESTLSLCFEKNLPANLESIQVVKMWPLVTPREASVI</sequence>
<gene>
    <name evidence="1" type="ORF">BJX66DRAFT_329341</name>
</gene>
<dbReference type="Proteomes" id="UP001610563">
    <property type="component" value="Unassembled WGS sequence"/>
</dbReference>
<dbReference type="SUPFAM" id="SSF55729">
    <property type="entry name" value="Acyl-CoA N-acyltransferases (Nat)"/>
    <property type="match status" value="2"/>
</dbReference>